<protein>
    <recommendedName>
        <fullName evidence="1">NADP-dependent oxidoreductase domain-containing protein</fullName>
    </recommendedName>
</protein>
<dbReference type="SUPFAM" id="SSF51430">
    <property type="entry name" value="NAD(P)-linked oxidoreductase"/>
    <property type="match status" value="1"/>
</dbReference>
<proteinExistence type="predicted"/>
<evidence type="ECO:0000313" key="3">
    <source>
        <dbReference type="Proteomes" id="UP000186110"/>
    </source>
</evidence>
<evidence type="ECO:0000259" key="1">
    <source>
        <dbReference type="Pfam" id="PF00248"/>
    </source>
</evidence>
<sequence>MTGGAQRLGLGTVQWGMPYGITNRSGMATPETVVKLLARARQTGVGLLDTAWTYGDAERVLGEQGALANGFSIVTKTRPLKGLDLSPAESAKLVEEAFHDSLARLRGWAAYGLLVHHADDLLGPSGDALWVLMQKLRSQGLVEKIGCSLYDPQQFFLLEQRYALELVQLPYNIYDQRYVTSGMAARTRSSGVEVHVRSAFLQGILLSEPARLPPHFAGVREHHAALWAQHEASGLSPLQAALGFCLACPDIDKVIVGCEQPEQWEGILEAAQATVSPESLRSLGRFAIHDEAVINPSRWK</sequence>
<dbReference type="Pfam" id="PF00248">
    <property type="entry name" value="Aldo_ket_red"/>
    <property type="match status" value="1"/>
</dbReference>
<dbReference type="eggNOG" id="COG0667">
    <property type="taxonomic scope" value="Bacteria"/>
</dbReference>
<name>A0A1P8KDS8_9BURK</name>
<dbReference type="InterPro" id="IPR036812">
    <property type="entry name" value="NAD(P)_OxRdtase_dom_sf"/>
</dbReference>
<feature type="domain" description="NADP-dependent oxidoreductase" evidence="1">
    <location>
        <begin position="7"/>
        <end position="282"/>
    </location>
</feature>
<gene>
    <name evidence="2" type="ORF">RS694_17720</name>
</gene>
<organism evidence="2 3">
    <name type="scientific">Rhodoferax saidenbachensis</name>
    <dbReference type="NCBI Taxonomy" id="1484693"/>
    <lineage>
        <taxon>Bacteria</taxon>
        <taxon>Pseudomonadati</taxon>
        <taxon>Pseudomonadota</taxon>
        <taxon>Betaproteobacteria</taxon>
        <taxon>Burkholderiales</taxon>
        <taxon>Comamonadaceae</taxon>
        <taxon>Rhodoferax</taxon>
    </lineage>
</organism>
<dbReference type="InterPro" id="IPR023210">
    <property type="entry name" value="NADP_OxRdtase_dom"/>
</dbReference>
<dbReference type="Gene3D" id="3.20.20.100">
    <property type="entry name" value="NADP-dependent oxidoreductase domain"/>
    <property type="match status" value="1"/>
</dbReference>
<keyword evidence="3" id="KW-1185">Reference proteome</keyword>
<dbReference type="EMBL" id="CP019239">
    <property type="protein sequence ID" value="APW44183.1"/>
    <property type="molecule type" value="Genomic_DNA"/>
</dbReference>
<dbReference type="PANTHER" id="PTHR43312:SF1">
    <property type="entry name" value="NADP-DEPENDENT OXIDOREDUCTASE DOMAIN-CONTAINING PROTEIN"/>
    <property type="match status" value="1"/>
</dbReference>
<accession>A0A1P8KDS8</accession>
<dbReference type="AlphaFoldDB" id="A0A1P8KDS8"/>
<dbReference type="Proteomes" id="UP000186110">
    <property type="component" value="Chromosome"/>
</dbReference>
<reference evidence="2 3" key="1">
    <citation type="submission" date="2017-01" db="EMBL/GenBank/DDBJ databases">
        <authorList>
            <person name="Mah S.A."/>
            <person name="Swanson W.J."/>
            <person name="Moy G.W."/>
            <person name="Vacquier V.D."/>
        </authorList>
    </citation>
    <scope>NUCLEOTIDE SEQUENCE [LARGE SCALE GENOMIC DNA]</scope>
    <source>
        <strain evidence="2 3">DSM 22694</strain>
    </source>
</reference>
<dbReference type="STRING" id="1484693.RS694_17720"/>
<dbReference type="RefSeq" id="WP_037246177.1">
    <property type="nucleotide sequence ID" value="NZ_CP019239.1"/>
</dbReference>
<dbReference type="InterPro" id="IPR053135">
    <property type="entry name" value="AKR2_Oxidoreductase"/>
</dbReference>
<dbReference type="KEGG" id="rsb:RS694_17720"/>
<dbReference type="PANTHER" id="PTHR43312">
    <property type="entry name" value="D-THREO-ALDOSE 1-DEHYDROGENASE"/>
    <property type="match status" value="1"/>
</dbReference>
<evidence type="ECO:0000313" key="2">
    <source>
        <dbReference type="EMBL" id="APW44183.1"/>
    </source>
</evidence>
<dbReference type="CDD" id="cd19097">
    <property type="entry name" value="AKR_unchar"/>
    <property type="match status" value="1"/>
</dbReference>